<dbReference type="OrthoDB" id="10267976at2759"/>
<dbReference type="InterPro" id="IPR045336">
    <property type="entry name" value="MmgE_PrpD_N"/>
</dbReference>
<dbReference type="Gene3D" id="1.10.4100.10">
    <property type="entry name" value="2-methylcitrate dehydratase PrpD"/>
    <property type="match status" value="1"/>
</dbReference>
<reference evidence="4" key="1">
    <citation type="journal article" date="2020" name="Stud. Mycol.">
        <title>101 Dothideomycetes genomes: a test case for predicting lifestyles and emergence of pathogens.</title>
        <authorList>
            <person name="Haridas S."/>
            <person name="Albert R."/>
            <person name="Binder M."/>
            <person name="Bloem J."/>
            <person name="Labutti K."/>
            <person name="Salamov A."/>
            <person name="Andreopoulos B."/>
            <person name="Baker S."/>
            <person name="Barry K."/>
            <person name="Bills G."/>
            <person name="Bluhm B."/>
            <person name="Cannon C."/>
            <person name="Castanera R."/>
            <person name="Culley D."/>
            <person name="Daum C."/>
            <person name="Ezra D."/>
            <person name="Gonzalez J."/>
            <person name="Henrissat B."/>
            <person name="Kuo A."/>
            <person name="Liang C."/>
            <person name="Lipzen A."/>
            <person name="Lutzoni F."/>
            <person name="Magnuson J."/>
            <person name="Mondo S."/>
            <person name="Nolan M."/>
            <person name="Ohm R."/>
            <person name="Pangilinan J."/>
            <person name="Park H.-J."/>
            <person name="Ramirez L."/>
            <person name="Alfaro M."/>
            <person name="Sun H."/>
            <person name="Tritt A."/>
            <person name="Yoshinaga Y."/>
            <person name="Zwiers L.-H."/>
            <person name="Turgeon B."/>
            <person name="Goodwin S."/>
            <person name="Spatafora J."/>
            <person name="Crous P."/>
            <person name="Grigoriev I."/>
        </authorList>
    </citation>
    <scope>NUCLEOTIDE SEQUENCE</scope>
    <source>
        <strain evidence="4">CBS 627.86</strain>
    </source>
</reference>
<dbReference type="Gene3D" id="3.30.1330.120">
    <property type="entry name" value="2-methylcitrate dehydratase PrpD"/>
    <property type="match status" value="1"/>
</dbReference>
<protein>
    <submittedName>
        <fullName evidence="4">2-methylcitrate dehydratase</fullName>
    </submittedName>
</protein>
<dbReference type="Pfam" id="PF03972">
    <property type="entry name" value="MmgE_PrpD_N"/>
    <property type="match status" value="1"/>
</dbReference>
<dbReference type="GO" id="GO:0016829">
    <property type="term" value="F:lyase activity"/>
    <property type="evidence" value="ECO:0007669"/>
    <property type="project" value="InterPro"/>
</dbReference>
<comment type="similarity">
    <text evidence="1">Belongs to the PrpD family.</text>
</comment>
<evidence type="ECO:0000313" key="4">
    <source>
        <dbReference type="EMBL" id="KAF2108421.1"/>
    </source>
</evidence>
<evidence type="ECO:0000259" key="3">
    <source>
        <dbReference type="Pfam" id="PF19305"/>
    </source>
</evidence>
<dbReference type="Proteomes" id="UP000799770">
    <property type="component" value="Unassembled WGS sequence"/>
</dbReference>
<evidence type="ECO:0000259" key="2">
    <source>
        <dbReference type="Pfam" id="PF03972"/>
    </source>
</evidence>
<feature type="domain" description="MmgE/PrpD N-terminal" evidence="2">
    <location>
        <begin position="38"/>
        <end position="279"/>
    </location>
</feature>
<dbReference type="InterPro" id="IPR005656">
    <property type="entry name" value="MmgE_PrpD"/>
</dbReference>
<sequence>MASAVSDVQTEAPVKTNGVNGAVKGTANGIANESITETFVDFAVNTKYEALSSKAISKLKDLIVDHIGVAAGAALGSDSSEPIFKAIQAFSFGVSGNCTVYTKGHNFAPHYAALLNGSFAHSYDFDDTYAAGTVHPGASVIPATLASAELTGASGRDVILAIAIGYEVVCRLSRALGAGSYVRGFHNTATTGLFGSIAAISSLRGLSHQVVTDAMGLAGSRASGSMQFLDNGSWNKRLHPGFAAHDAMLCIALAEQGVTGASRIIEGKVGLLHAFSTSASSDGLTTGLGKDWVFPQTALKPYSACRYTHTGIELVANVAEEARKKAGKDVLPKKIDARLGPAAFGIVGFPQPNKIHPENPVDAQFSNFYQLAIAWLFGSGIGFAAYDAGKFGDPRIRTLCDRINCIKDDQCPVWGTILDFELEDGTKIHKEMAHPLGEEEHPFSPEQVRGKFRGLVDKVYDSSRMEEIIRAVDGIEKAKIADIMKLL</sequence>
<dbReference type="InterPro" id="IPR036148">
    <property type="entry name" value="MmgE/PrpD_sf"/>
</dbReference>
<dbReference type="InterPro" id="IPR042183">
    <property type="entry name" value="MmgE/PrpD_sf_1"/>
</dbReference>
<gene>
    <name evidence="4" type="ORF">BDV96DRAFT_587775</name>
</gene>
<accession>A0A6A5YQL3</accession>
<evidence type="ECO:0000256" key="1">
    <source>
        <dbReference type="ARBA" id="ARBA00006174"/>
    </source>
</evidence>
<dbReference type="InterPro" id="IPR042188">
    <property type="entry name" value="MmgE/PrpD_sf_2"/>
</dbReference>
<evidence type="ECO:0000313" key="5">
    <source>
        <dbReference type="Proteomes" id="UP000799770"/>
    </source>
</evidence>
<dbReference type="AlphaFoldDB" id="A0A6A5YQL3"/>
<keyword evidence="5" id="KW-1185">Reference proteome</keyword>
<feature type="domain" description="MmgE/PrpD C-terminal" evidence="3">
    <location>
        <begin position="302"/>
        <end position="471"/>
    </location>
</feature>
<dbReference type="Pfam" id="PF19305">
    <property type="entry name" value="MmgE_PrpD_C"/>
    <property type="match status" value="1"/>
</dbReference>
<organism evidence="4 5">
    <name type="scientific">Lophiotrema nucula</name>
    <dbReference type="NCBI Taxonomy" id="690887"/>
    <lineage>
        <taxon>Eukaryota</taxon>
        <taxon>Fungi</taxon>
        <taxon>Dikarya</taxon>
        <taxon>Ascomycota</taxon>
        <taxon>Pezizomycotina</taxon>
        <taxon>Dothideomycetes</taxon>
        <taxon>Pleosporomycetidae</taxon>
        <taxon>Pleosporales</taxon>
        <taxon>Lophiotremataceae</taxon>
        <taxon>Lophiotrema</taxon>
    </lineage>
</organism>
<dbReference type="PANTHER" id="PTHR16943:SF8">
    <property type="entry name" value="2-METHYLCITRATE DEHYDRATASE"/>
    <property type="match status" value="1"/>
</dbReference>
<dbReference type="InterPro" id="IPR045337">
    <property type="entry name" value="MmgE_PrpD_C"/>
</dbReference>
<dbReference type="PANTHER" id="PTHR16943">
    <property type="entry name" value="2-METHYLCITRATE DEHYDRATASE-RELATED"/>
    <property type="match status" value="1"/>
</dbReference>
<proteinExistence type="inferred from homology"/>
<name>A0A6A5YQL3_9PLEO</name>
<dbReference type="EMBL" id="ML977348">
    <property type="protein sequence ID" value="KAF2108421.1"/>
    <property type="molecule type" value="Genomic_DNA"/>
</dbReference>
<dbReference type="SUPFAM" id="SSF103378">
    <property type="entry name" value="2-methylcitrate dehydratase PrpD"/>
    <property type="match status" value="1"/>
</dbReference>